<dbReference type="SUPFAM" id="SSF52540">
    <property type="entry name" value="P-loop containing nucleoside triphosphate hydrolases"/>
    <property type="match status" value="1"/>
</dbReference>
<comment type="caution">
    <text evidence="1">The sequence shown here is derived from an EMBL/GenBank/DDBJ whole genome shotgun (WGS) entry which is preliminary data.</text>
</comment>
<evidence type="ECO:0000313" key="2">
    <source>
        <dbReference type="Proteomes" id="UP000054736"/>
    </source>
</evidence>
<name>A0A0W0TE66_9GAMM</name>
<dbReference type="AlphaFoldDB" id="A0A0W0TE66"/>
<dbReference type="InterPro" id="IPR027417">
    <property type="entry name" value="P-loop_NTPase"/>
</dbReference>
<organism evidence="1 2">
    <name type="scientific">Legionella drozanskii LLAP-1</name>
    <dbReference type="NCBI Taxonomy" id="1212489"/>
    <lineage>
        <taxon>Bacteria</taxon>
        <taxon>Pseudomonadati</taxon>
        <taxon>Pseudomonadota</taxon>
        <taxon>Gammaproteobacteria</taxon>
        <taxon>Legionellales</taxon>
        <taxon>Legionellaceae</taxon>
        <taxon>Legionella</taxon>
    </lineage>
</organism>
<dbReference type="Gene3D" id="3.40.50.300">
    <property type="entry name" value="P-loop containing nucleotide triphosphate hydrolases"/>
    <property type="match status" value="2"/>
</dbReference>
<evidence type="ECO:0000313" key="1">
    <source>
        <dbReference type="EMBL" id="KTC93830.1"/>
    </source>
</evidence>
<dbReference type="RefSeq" id="WP_058494536.1">
    <property type="nucleotide sequence ID" value="NZ_CAAAIU010000006.1"/>
</dbReference>
<dbReference type="OrthoDB" id="8905164at2"/>
<gene>
    <name evidence="1" type="ORF">Ldro_0180</name>
</gene>
<reference evidence="1 2" key="1">
    <citation type="submission" date="2015-11" db="EMBL/GenBank/DDBJ databases">
        <title>Genomic analysis of 38 Legionella species identifies large and diverse effector repertoires.</title>
        <authorList>
            <person name="Burstein D."/>
            <person name="Amaro F."/>
            <person name="Zusman T."/>
            <person name="Lifshitz Z."/>
            <person name="Cohen O."/>
            <person name="Gilbert J.A."/>
            <person name="Pupko T."/>
            <person name="Shuman H.A."/>
            <person name="Segal G."/>
        </authorList>
    </citation>
    <scope>NUCLEOTIDE SEQUENCE [LARGE SCALE GENOMIC DNA]</scope>
    <source>
        <strain evidence="1 2">ATCC 700990</strain>
    </source>
</reference>
<evidence type="ECO:0008006" key="3">
    <source>
        <dbReference type="Google" id="ProtNLM"/>
    </source>
</evidence>
<proteinExistence type="predicted"/>
<dbReference type="PATRIC" id="fig|1212489.4.peg.183"/>
<dbReference type="EMBL" id="LNXY01000001">
    <property type="protein sequence ID" value="KTC93830.1"/>
    <property type="molecule type" value="Genomic_DNA"/>
</dbReference>
<keyword evidence="2" id="KW-1185">Reference proteome</keyword>
<dbReference type="Pfam" id="PF13481">
    <property type="entry name" value="AAA_25"/>
    <property type="match status" value="1"/>
</dbReference>
<protein>
    <recommendedName>
        <fullName evidence="3">AAA family ATPase</fullName>
    </recommendedName>
</protein>
<dbReference type="Proteomes" id="UP000054736">
    <property type="component" value="Unassembled WGS sequence"/>
</dbReference>
<accession>A0A0W0TE66</accession>
<sequence length="272" mass="29445">MDISSRSNKRIVETVRASDLKPEPISWYWNGWIAAGKMHILGGAPGTGKTTICIYFAAVISPIVSAVSGDSHKNSEVRRGLQPLVDLAATMRFALIGITHLTKGTAGRDPIERITGSLAFGALARIVLVAAKSQRVKEGGNCPRIFLRAKSNIGLDEGGFEYDLQQSTLDDHGGLSTSAVIWVNAIQGTARELLVKAECIKKISALDDAKTFLIDLLADGPVLQKTIEKECKMANISWGTVRRARDALGIISKKDGLGAWYWQLKSEDAQNN</sequence>
<dbReference type="STRING" id="1212489.Ldro_0180"/>